<proteinExistence type="predicted"/>
<dbReference type="AlphaFoldDB" id="A0AAW2EBD9"/>
<dbReference type="EMBL" id="JADYXP020000027">
    <property type="protein sequence ID" value="KAL0099611.1"/>
    <property type="molecule type" value="Genomic_DNA"/>
</dbReference>
<organism evidence="1 2">
    <name type="scientific">Cardiocondyla obscurior</name>
    <dbReference type="NCBI Taxonomy" id="286306"/>
    <lineage>
        <taxon>Eukaryota</taxon>
        <taxon>Metazoa</taxon>
        <taxon>Ecdysozoa</taxon>
        <taxon>Arthropoda</taxon>
        <taxon>Hexapoda</taxon>
        <taxon>Insecta</taxon>
        <taxon>Pterygota</taxon>
        <taxon>Neoptera</taxon>
        <taxon>Endopterygota</taxon>
        <taxon>Hymenoptera</taxon>
        <taxon>Apocrita</taxon>
        <taxon>Aculeata</taxon>
        <taxon>Formicoidea</taxon>
        <taxon>Formicidae</taxon>
        <taxon>Myrmicinae</taxon>
        <taxon>Cardiocondyla</taxon>
    </lineage>
</organism>
<evidence type="ECO:0000313" key="1">
    <source>
        <dbReference type="EMBL" id="KAL0099611.1"/>
    </source>
</evidence>
<keyword evidence="2" id="KW-1185">Reference proteome</keyword>
<reference evidence="1 2" key="1">
    <citation type="submission" date="2023-03" db="EMBL/GenBank/DDBJ databases">
        <title>High recombination rates correlate with genetic variation in Cardiocondyla obscurior ants.</title>
        <authorList>
            <person name="Errbii M."/>
        </authorList>
    </citation>
    <scope>NUCLEOTIDE SEQUENCE [LARGE SCALE GENOMIC DNA]</scope>
    <source>
        <strain evidence="1">Alpha-2009</strain>
        <tissue evidence="1">Whole body</tissue>
    </source>
</reference>
<protein>
    <submittedName>
        <fullName evidence="1">Uncharacterized protein</fullName>
    </submittedName>
</protein>
<sequence length="90" mass="9990">MDHGRSREIRKLTAGVYRADSSIAKPHELPAFRPNNHSPTRHPNCENFLPFPQNSSRSLALLSPTTAPCRLRFAVWLQVASAVFAGATHL</sequence>
<comment type="caution">
    <text evidence="1">The sequence shown here is derived from an EMBL/GenBank/DDBJ whole genome shotgun (WGS) entry which is preliminary data.</text>
</comment>
<evidence type="ECO:0000313" key="2">
    <source>
        <dbReference type="Proteomes" id="UP001430953"/>
    </source>
</evidence>
<gene>
    <name evidence="1" type="ORF">PUN28_019793</name>
</gene>
<accession>A0AAW2EBD9</accession>
<name>A0AAW2EBD9_9HYME</name>
<dbReference type="Proteomes" id="UP001430953">
    <property type="component" value="Unassembled WGS sequence"/>
</dbReference>